<dbReference type="STRING" id="1962155.B1813_18865"/>
<evidence type="ECO:0008006" key="3">
    <source>
        <dbReference type="Google" id="ProtNLM"/>
    </source>
</evidence>
<keyword evidence="2" id="KW-1185">Reference proteome</keyword>
<dbReference type="CDD" id="cd00085">
    <property type="entry name" value="HNHc"/>
    <property type="match status" value="1"/>
</dbReference>
<protein>
    <recommendedName>
        <fullName evidence="3">HNH endonuclease</fullName>
    </recommendedName>
</protein>
<proteinExistence type="predicted"/>
<evidence type="ECO:0000313" key="2">
    <source>
        <dbReference type="Proteomes" id="UP000192591"/>
    </source>
</evidence>
<dbReference type="EMBL" id="MWIH01000008">
    <property type="protein sequence ID" value="OQO89904.1"/>
    <property type="molecule type" value="Genomic_DNA"/>
</dbReference>
<dbReference type="AlphaFoldDB" id="A0A1V8ZYZ7"/>
<evidence type="ECO:0000313" key="1">
    <source>
        <dbReference type="EMBL" id="OQO89904.1"/>
    </source>
</evidence>
<name>A0A1V8ZYZ7_SACPI</name>
<accession>A0A1V8ZYZ7</accession>
<dbReference type="InterPro" id="IPR003615">
    <property type="entry name" value="HNH_nuc"/>
</dbReference>
<sequence length="138" mass="15862">MKEKQARRIVRERSGDVCEVQLPGCQGRAREWHHRRNRSQGGPWAPSNGLHLCHPCHRWITEHPAESYDEGWMVPSWDDWEVIPVKTWHGYVLLGDDGELTNHGQERPGRRHVEGCPWWHGGRCDCGGLDVNAAVGMR</sequence>
<organism evidence="1 2">
    <name type="scientific">Saccharomonospora piscinae</name>
    <dbReference type="NCBI Taxonomy" id="687388"/>
    <lineage>
        <taxon>Bacteria</taxon>
        <taxon>Bacillati</taxon>
        <taxon>Actinomycetota</taxon>
        <taxon>Actinomycetes</taxon>
        <taxon>Pseudonocardiales</taxon>
        <taxon>Pseudonocardiaceae</taxon>
        <taxon>Saccharomonospora</taxon>
    </lineage>
</organism>
<comment type="caution">
    <text evidence="1">The sequence shown here is derived from an EMBL/GenBank/DDBJ whole genome shotgun (WGS) entry which is preliminary data.</text>
</comment>
<dbReference type="Proteomes" id="UP000192591">
    <property type="component" value="Unassembled WGS sequence"/>
</dbReference>
<dbReference type="RefSeq" id="WP_081194145.1">
    <property type="nucleotide sequence ID" value="NZ_MWIH01000008.1"/>
</dbReference>
<reference evidence="1 2" key="1">
    <citation type="submission" date="2017-02" db="EMBL/GenBank/DDBJ databases">
        <title>Draft genome of Saccharomonospora sp. 154.</title>
        <authorList>
            <person name="Alonso-Carmona G.S."/>
            <person name="De La Haba R."/>
            <person name="Vera-Gargallo B."/>
            <person name="Sandoval-Trujillo A.H."/>
            <person name="Ramirez-Duran N."/>
            <person name="Ventosa A."/>
        </authorList>
    </citation>
    <scope>NUCLEOTIDE SEQUENCE [LARGE SCALE GENOMIC DNA]</scope>
    <source>
        <strain evidence="1 2">LRS4.154</strain>
    </source>
</reference>
<gene>
    <name evidence="1" type="ORF">B1813_18865</name>
</gene>